<accession>A0A133PN13</accession>
<organism evidence="1">
    <name type="scientific">Peptoniphilus harei</name>
    <dbReference type="NCBI Taxonomy" id="54005"/>
    <lineage>
        <taxon>Bacteria</taxon>
        <taxon>Bacillati</taxon>
        <taxon>Bacillota</taxon>
        <taxon>Tissierellia</taxon>
        <taxon>Tissierellales</taxon>
        <taxon>Peptoniphilaceae</taxon>
        <taxon>Peptoniphilus</taxon>
    </lineage>
</organism>
<dbReference type="RefSeq" id="WP_004827269.1">
    <property type="nucleotide sequence ID" value="NZ_KQ957101.1"/>
</dbReference>
<evidence type="ECO:0000313" key="2">
    <source>
        <dbReference type="Proteomes" id="UP000070174"/>
    </source>
</evidence>
<protein>
    <recommendedName>
        <fullName evidence="3">Nucleotidyl transferase AbiEii/AbiGii toxin family protein</fullName>
    </recommendedName>
</protein>
<dbReference type="PATRIC" id="fig|54005.3.peg.1024"/>
<dbReference type="AlphaFoldDB" id="A0A133PN13"/>
<evidence type="ECO:0008006" key="3">
    <source>
        <dbReference type="Google" id="ProtNLM"/>
    </source>
</evidence>
<comment type="caution">
    <text evidence="1">The sequence shown here is derived from an EMBL/GenBank/DDBJ whole genome shotgun (WGS) entry which is preliminary data.</text>
</comment>
<dbReference type="EMBL" id="LRQE01000032">
    <property type="protein sequence ID" value="KXA29981.1"/>
    <property type="molecule type" value="Genomic_DNA"/>
</dbReference>
<evidence type="ECO:0000313" key="1">
    <source>
        <dbReference type="EMBL" id="KXA29981.1"/>
    </source>
</evidence>
<dbReference type="Pfam" id="PF08843">
    <property type="entry name" value="AbiEii"/>
    <property type="match status" value="1"/>
</dbReference>
<name>A0A133PN13_9FIRM</name>
<dbReference type="Proteomes" id="UP000070174">
    <property type="component" value="Unassembled WGS sequence"/>
</dbReference>
<dbReference type="Gene3D" id="3.10.450.620">
    <property type="entry name" value="JHP933, nucleotidyltransferase-like core domain"/>
    <property type="match status" value="1"/>
</dbReference>
<proteinExistence type="predicted"/>
<sequence length="327" mass="39483">MNKFYIENKEDLRVLIVNTARKKNISEAVIEKDYWVTFILDYLFNENKWKEYFTFKGGTSLSKCFRLIERFSEDIDLILDWRVLGYEEKEPWIERSNTKQDKFNKKVNEKTEIFLKDEFLKVLEEDLKDFDFEFSIDTIDPQTILCKYPKIFESNYLTQNIRLEIGSLAAWTPAIDVEILPIISETYANVFKEKTNIRTVSAERTFWEKATILHHEANRPESSPMPHRYARHFYDLYKIANSDFKNKALEDKELLKKVTEFKMKFYPRKWAKYEDALNGRLRLVPREFRFSEIEKDYKAMEEMIYGEYPNFEEIIKVLKELEKEINK</sequence>
<gene>
    <name evidence="1" type="ORF">HMPREF3229_01041</name>
</gene>
<reference evidence="1 2" key="1">
    <citation type="submission" date="2016-01" db="EMBL/GenBank/DDBJ databases">
        <authorList>
            <person name="Oliw E.H."/>
        </authorList>
    </citation>
    <scope>NUCLEOTIDE SEQUENCE [LARGE SCALE GENOMIC DNA]</scope>
    <source>
        <strain evidence="1 2">CMW7756A</strain>
    </source>
</reference>
<dbReference type="InterPro" id="IPR014942">
    <property type="entry name" value="AbiEii"/>
</dbReference>